<keyword evidence="1" id="KW-0812">Transmembrane</keyword>
<organism evidence="2 3">
    <name type="scientific">Candidatus Uhrbacteria bacterium RIFCSPLOWO2_02_FULL_49_11</name>
    <dbReference type="NCBI Taxonomy" id="1802409"/>
    <lineage>
        <taxon>Bacteria</taxon>
        <taxon>Candidatus Uhriibacteriota</taxon>
    </lineage>
</organism>
<proteinExistence type="predicted"/>
<name>A0A1F7VG81_9BACT</name>
<reference evidence="2 3" key="1">
    <citation type="journal article" date="2016" name="Nat. Commun.">
        <title>Thousands of microbial genomes shed light on interconnected biogeochemical processes in an aquifer system.</title>
        <authorList>
            <person name="Anantharaman K."/>
            <person name="Brown C.T."/>
            <person name="Hug L.A."/>
            <person name="Sharon I."/>
            <person name="Castelle C.J."/>
            <person name="Probst A.J."/>
            <person name="Thomas B.C."/>
            <person name="Singh A."/>
            <person name="Wilkins M.J."/>
            <person name="Karaoz U."/>
            <person name="Brodie E.L."/>
            <person name="Williams K.H."/>
            <person name="Hubbard S.S."/>
            <person name="Banfield J.F."/>
        </authorList>
    </citation>
    <scope>NUCLEOTIDE SEQUENCE [LARGE SCALE GENOMIC DNA]</scope>
</reference>
<comment type="caution">
    <text evidence="2">The sequence shown here is derived from an EMBL/GenBank/DDBJ whole genome shotgun (WGS) entry which is preliminary data.</text>
</comment>
<dbReference type="Proteomes" id="UP000178264">
    <property type="component" value="Unassembled WGS sequence"/>
</dbReference>
<dbReference type="AlphaFoldDB" id="A0A1F7VG81"/>
<keyword evidence="1" id="KW-1133">Transmembrane helix</keyword>
<keyword evidence="1" id="KW-0472">Membrane</keyword>
<dbReference type="EMBL" id="MGER01000003">
    <property type="protein sequence ID" value="OGL89004.1"/>
    <property type="molecule type" value="Genomic_DNA"/>
</dbReference>
<sequence>MSNELRDKVLGAIKNGKVKMRPKWHYVLKTALAITGGVLLSLALLYLVSFIFFALRANGVWFMPAFGLSGMRTFVMSLPWLLIFTSLLFIIILEILVKRYAFAYRKPLLYSVLGILALAIIGGFALARAPFHRSLLRRAQEDRSPLTAPFYREFGMHRFHDIHPGSIASITEDGFILYTRQGETFTVRLVPETRLPFGFNFAEGDEVVVFGDRDDDTVEARGILEIDDEMMEPRPYRNIPPRMMRPPSPR</sequence>
<gene>
    <name evidence="2" type="ORF">A3I42_04725</name>
</gene>
<protein>
    <recommendedName>
        <fullName evidence="4">DUF5666 domain-containing protein</fullName>
    </recommendedName>
</protein>
<evidence type="ECO:0000313" key="3">
    <source>
        <dbReference type="Proteomes" id="UP000178264"/>
    </source>
</evidence>
<accession>A0A1F7VG81</accession>
<evidence type="ECO:0000256" key="1">
    <source>
        <dbReference type="SAM" id="Phobius"/>
    </source>
</evidence>
<feature type="transmembrane region" description="Helical" evidence="1">
    <location>
        <begin position="26"/>
        <end position="54"/>
    </location>
</feature>
<evidence type="ECO:0008006" key="4">
    <source>
        <dbReference type="Google" id="ProtNLM"/>
    </source>
</evidence>
<feature type="transmembrane region" description="Helical" evidence="1">
    <location>
        <begin position="74"/>
        <end position="96"/>
    </location>
</feature>
<evidence type="ECO:0000313" key="2">
    <source>
        <dbReference type="EMBL" id="OGL89004.1"/>
    </source>
</evidence>
<feature type="transmembrane region" description="Helical" evidence="1">
    <location>
        <begin position="108"/>
        <end position="127"/>
    </location>
</feature>